<keyword evidence="4 12" id="KW-0479">Metal-binding</keyword>
<dbReference type="GO" id="GO:0003935">
    <property type="term" value="F:GTP cyclohydrolase II activity"/>
    <property type="evidence" value="ECO:0007669"/>
    <property type="project" value="UniProtKB-UniRule"/>
</dbReference>
<evidence type="ECO:0000256" key="8">
    <source>
        <dbReference type="ARBA" id="ARBA00022842"/>
    </source>
</evidence>
<evidence type="ECO:0000256" key="10">
    <source>
        <dbReference type="ARBA" id="ARBA00043932"/>
    </source>
</evidence>
<reference evidence="16" key="1">
    <citation type="submission" date="2016-11" db="EMBL/GenBank/DDBJ databases">
        <authorList>
            <person name="Shukria A."/>
            <person name="Stevens D.C."/>
        </authorList>
    </citation>
    <scope>NUCLEOTIDE SEQUENCE [LARGE SCALE GENOMIC DNA]</scope>
    <source>
        <strain evidence="16">Cbfe23</strain>
    </source>
</reference>
<dbReference type="Pfam" id="PF00925">
    <property type="entry name" value="GTP_cyclohydro2"/>
    <property type="match status" value="1"/>
</dbReference>
<dbReference type="AlphaFoldDB" id="A0A1L9BK65"/>
<evidence type="ECO:0000256" key="4">
    <source>
        <dbReference type="ARBA" id="ARBA00022723"/>
    </source>
</evidence>
<evidence type="ECO:0000259" key="13">
    <source>
        <dbReference type="Pfam" id="PF00156"/>
    </source>
</evidence>
<feature type="active site" description="Nucleophile" evidence="12">
    <location>
        <position position="148"/>
    </location>
</feature>
<dbReference type="STRING" id="83449.BON30_05795"/>
<dbReference type="InterPro" id="IPR032677">
    <property type="entry name" value="GTP_cyclohydro_II"/>
</dbReference>
<name>A0A1L9BK65_9BACT</name>
<dbReference type="NCBIfam" id="NF001591">
    <property type="entry name" value="PRK00393.1"/>
    <property type="match status" value="1"/>
</dbReference>
<comment type="similarity">
    <text evidence="12">Belongs to the GTP cyclohydrolase II family.</text>
</comment>
<dbReference type="InterPro" id="IPR029057">
    <property type="entry name" value="PRTase-like"/>
</dbReference>
<accession>A0A1L9BK65</accession>
<keyword evidence="5 12" id="KW-0547">Nucleotide-binding</keyword>
<dbReference type="RefSeq" id="WP_071896790.1">
    <property type="nucleotide sequence ID" value="NZ_MPIN01000001.1"/>
</dbReference>
<reference evidence="15 16" key="2">
    <citation type="submission" date="2016-12" db="EMBL/GenBank/DDBJ databases">
        <title>Draft Genome Sequence of Cystobacter ferrugineus Strain Cbfe23.</title>
        <authorList>
            <person name="Akbar S."/>
            <person name="Dowd S.E."/>
            <person name="Stevens D.C."/>
        </authorList>
    </citation>
    <scope>NUCLEOTIDE SEQUENCE [LARGE SCALE GENOMIC DNA]</scope>
    <source>
        <strain evidence="15 16">Cbfe23</strain>
    </source>
</reference>
<feature type="binding site" evidence="12">
    <location>
        <position position="174"/>
    </location>
    <ligand>
        <name>GTP</name>
        <dbReference type="ChEBI" id="CHEBI:37565"/>
    </ligand>
</feature>
<dbReference type="Proteomes" id="UP000182229">
    <property type="component" value="Unassembled WGS sequence"/>
</dbReference>
<dbReference type="Gene3D" id="3.40.50.10990">
    <property type="entry name" value="GTP cyclohydrolase II"/>
    <property type="match status" value="1"/>
</dbReference>
<dbReference type="GO" id="GO:0008686">
    <property type="term" value="F:3,4-dihydroxy-2-butanone-4-phosphate synthase activity"/>
    <property type="evidence" value="ECO:0007669"/>
    <property type="project" value="TreeGrafter"/>
</dbReference>
<feature type="domain" description="Phosphoribosyltransferase" evidence="13">
    <location>
        <begin position="234"/>
        <end position="390"/>
    </location>
</feature>
<feature type="binding site" evidence="12">
    <location>
        <begin position="112"/>
        <end position="114"/>
    </location>
    <ligand>
        <name>GTP</name>
        <dbReference type="ChEBI" id="CHEBI:37565"/>
    </ligand>
</feature>
<proteinExistence type="inferred from homology"/>
<dbReference type="InterPro" id="IPR005904">
    <property type="entry name" value="Hxn_phspho_trans"/>
</dbReference>
<organism evidence="15 16">
    <name type="scientific">Cystobacter ferrugineus</name>
    <dbReference type="NCBI Taxonomy" id="83449"/>
    <lineage>
        <taxon>Bacteria</taxon>
        <taxon>Pseudomonadati</taxon>
        <taxon>Myxococcota</taxon>
        <taxon>Myxococcia</taxon>
        <taxon>Myxococcales</taxon>
        <taxon>Cystobacterineae</taxon>
        <taxon>Archangiaceae</taxon>
        <taxon>Cystobacter</taxon>
    </lineage>
</organism>
<comment type="caution">
    <text evidence="15">The sequence shown here is derived from an EMBL/GenBank/DDBJ whole genome shotgun (WGS) entry which is preliminary data.</text>
</comment>
<evidence type="ECO:0000259" key="14">
    <source>
        <dbReference type="Pfam" id="PF00925"/>
    </source>
</evidence>
<keyword evidence="7 12" id="KW-0862">Zinc</keyword>
<keyword evidence="16" id="KW-1185">Reference proteome</keyword>
<evidence type="ECO:0000313" key="16">
    <source>
        <dbReference type="Proteomes" id="UP000182229"/>
    </source>
</evidence>
<dbReference type="GO" id="GO:0005525">
    <property type="term" value="F:GTP binding"/>
    <property type="evidence" value="ECO:0007669"/>
    <property type="project" value="UniProtKB-KW"/>
</dbReference>
<evidence type="ECO:0000256" key="2">
    <source>
        <dbReference type="ARBA" id="ARBA00005520"/>
    </source>
</evidence>
<feature type="binding site" evidence="12">
    <location>
        <position position="90"/>
    </location>
    <ligand>
        <name>GTP</name>
        <dbReference type="ChEBI" id="CHEBI:37565"/>
    </ligand>
</feature>
<dbReference type="PANTHER" id="PTHR21327:SF18">
    <property type="entry name" value="3,4-DIHYDROXY-2-BUTANONE 4-PHOSPHATE SYNTHASE"/>
    <property type="match status" value="1"/>
</dbReference>
<feature type="binding site" evidence="12">
    <location>
        <position position="85"/>
    </location>
    <ligand>
        <name>Zn(2+)</name>
        <dbReference type="ChEBI" id="CHEBI:29105"/>
        <note>catalytic</note>
    </ligand>
</feature>
<dbReference type="GO" id="GO:0008270">
    <property type="term" value="F:zinc ion binding"/>
    <property type="evidence" value="ECO:0007669"/>
    <property type="project" value="UniProtKB-UniRule"/>
</dbReference>
<dbReference type="Pfam" id="PF00156">
    <property type="entry name" value="Pribosyltran"/>
    <property type="match status" value="1"/>
</dbReference>
<keyword evidence="9 12" id="KW-0342">GTP-binding</keyword>
<comment type="similarity">
    <text evidence="2">In the N-terminal section; belongs to the DHBP synthase family.</text>
</comment>
<dbReference type="OrthoDB" id="9793111at2"/>
<comment type="catalytic activity">
    <reaction evidence="11 12">
        <text>GTP + 4 H2O = 2,5-diamino-6-hydroxy-4-(5-phosphoribosylamino)-pyrimidine + formate + 2 phosphate + 3 H(+)</text>
        <dbReference type="Rhea" id="RHEA:23704"/>
        <dbReference type="ChEBI" id="CHEBI:15377"/>
        <dbReference type="ChEBI" id="CHEBI:15378"/>
        <dbReference type="ChEBI" id="CHEBI:15740"/>
        <dbReference type="ChEBI" id="CHEBI:37565"/>
        <dbReference type="ChEBI" id="CHEBI:43474"/>
        <dbReference type="ChEBI" id="CHEBI:58614"/>
        <dbReference type="EC" id="3.5.4.25"/>
    </reaction>
</comment>
<dbReference type="PANTHER" id="PTHR21327">
    <property type="entry name" value="GTP CYCLOHYDROLASE II-RELATED"/>
    <property type="match status" value="1"/>
</dbReference>
<dbReference type="InterPro" id="IPR036144">
    <property type="entry name" value="RibA-like_sf"/>
</dbReference>
<feature type="domain" description="GTP cyclohydrolase II" evidence="14">
    <location>
        <begin position="22"/>
        <end position="190"/>
    </location>
</feature>
<evidence type="ECO:0000256" key="5">
    <source>
        <dbReference type="ARBA" id="ARBA00022741"/>
    </source>
</evidence>
<feature type="binding site" evidence="12">
    <location>
        <position position="74"/>
    </location>
    <ligand>
        <name>Zn(2+)</name>
        <dbReference type="ChEBI" id="CHEBI:29105"/>
        <note>catalytic</note>
    </ligand>
</feature>
<protein>
    <recommendedName>
        <fullName evidence="12">GTP cyclohydrolase-2</fullName>
        <ecNumber evidence="12">3.5.4.25</ecNumber>
    </recommendedName>
    <alternativeName>
        <fullName evidence="12">GTP cyclohydrolase II</fullName>
    </alternativeName>
</protein>
<evidence type="ECO:0000313" key="15">
    <source>
        <dbReference type="EMBL" id="OJH42692.1"/>
    </source>
</evidence>
<dbReference type="GO" id="GO:0009231">
    <property type="term" value="P:riboflavin biosynthetic process"/>
    <property type="evidence" value="ECO:0007669"/>
    <property type="project" value="UniProtKB-UniRule"/>
</dbReference>
<dbReference type="NCBIfam" id="TIGR00505">
    <property type="entry name" value="ribA"/>
    <property type="match status" value="1"/>
</dbReference>
<dbReference type="GO" id="GO:0006166">
    <property type="term" value="P:purine ribonucleoside salvage"/>
    <property type="evidence" value="ECO:0007669"/>
    <property type="project" value="InterPro"/>
</dbReference>
<feature type="binding site" evidence="12">
    <location>
        <position position="169"/>
    </location>
    <ligand>
        <name>GTP</name>
        <dbReference type="ChEBI" id="CHEBI:37565"/>
    </ligand>
</feature>
<dbReference type="SUPFAM" id="SSF53271">
    <property type="entry name" value="PRTase-like"/>
    <property type="match status" value="1"/>
</dbReference>
<dbReference type="GO" id="GO:0004422">
    <property type="term" value="F:hypoxanthine phosphoribosyltransferase activity"/>
    <property type="evidence" value="ECO:0007669"/>
    <property type="project" value="InterPro"/>
</dbReference>
<dbReference type="NCBIfam" id="TIGR01203">
    <property type="entry name" value="HGPRTase"/>
    <property type="match status" value="1"/>
</dbReference>
<dbReference type="Gene3D" id="3.40.50.2020">
    <property type="match status" value="1"/>
</dbReference>
<comment type="function">
    <text evidence="10 12">Catalyzes the conversion of GTP to 2,5-diamino-6-ribosylamino-4(3H)-pyrimidinone 5'-phosphate (DARP), formate and pyrophosphate.</text>
</comment>
<dbReference type="EMBL" id="MPIN01000001">
    <property type="protein sequence ID" value="OJH42692.1"/>
    <property type="molecule type" value="Genomic_DNA"/>
</dbReference>
<dbReference type="GO" id="GO:0005829">
    <property type="term" value="C:cytosol"/>
    <property type="evidence" value="ECO:0007669"/>
    <property type="project" value="TreeGrafter"/>
</dbReference>
<evidence type="ECO:0000256" key="3">
    <source>
        <dbReference type="ARBA" id="ARBA00022619"/>
    </source>
</evidence>
<feature type="binding site" evidence="12">
    <location>
        <begin position="69"/>
        <end position="73"/>
    </location>
    <ligand>
        <name>GTP</name>
        <dbReference type="ChEBI" id="CHEBI:37565"/>
    </ligand>
</feature>
<feature type="binding site" evidence="12">
    <location>
        <position position="87"/>
    </location>
    <ligand>
        <name>Zn(2+)</name>
        <dbReference type="ChEBI" id="CHEBI:29105"/>
        <note>catalytic</note>
    </ligand>
</feature>
<dbReference type="HAMAP" id="MF_00179">
    <property type="entry name" value="RibA"/>
    <property type="match status" value="1"/>
</dbReference>
<keyword evidence="3 12" id="KW-0686">Riboflavin biosynthesis</keyword>
<evidence type="ECO:0000256" key="6">
    <source>
        <dbReference type="ARBA" id="ARBA00022801"/>
    </source>
</evidence>
<keyword evidence="6 12" id="KW-0378">Hydrolase</keyword>
<dbReference type="InterPro" id="IPR000836">
    <property type="entry name" value="PRTase_dom"/>
</dbReference>
<evidence type="ECO:0000256" key="1">
    <source>
        <dbReference type="ARBA" id="ARBA00004853"/>
    </source>
</evidence>
<comment type="pathway">
    <text evidence="1 12">Cofactor biosynthesis; riboflavin biosynthesis; 5-amino-6-(D-ribitylamino)uracil from GTP: step 1/4.</text>
</comment>
<feature type="binding site" evidence="12">
    <location>
        <position position="134"/>
    </location>
    <ligand>
        <name>GTP</name>
        <dbReference type="ChEBI" id="CHEBI:37565"/>
    </ligand>
</feature>
<evidence type="ECO:0000256" key="9">
    <source>
        <dbReference type="ARBA" id="ARBA00023134"/>
    </source>
</evidence>
<dbReference type="InterPro" id="IPR000926">
    <property type="entry name" value="RibA"/>
</dbReference>
<dbReference type="CDD" id="cd06223">
    <property type="entry name" value="PRTases_typeI"/>
    <property type="match status" value="1"/>
</dbReference>
<keyword evidence="8" id="KW-0460">Magnesium</keyword>
<evidence type="ECO:0000256" key="11">
    <source>
        <dbReference type="ARBA" id="ARBA00049295"/>
    </source>
</evidence>
<feature type="active site" description="Proton acceptor" evidence="12">
    <location>
        <position position="146"/>
    </location>
</feature>
<evidence type="ECO:0000256" key="7">
    <source>
        <dbReference type="ARBA" id="ARBA00022833"/>
    </source>
</evidence>
<dbReference type="SUPFAM" id="SSF142695">
    <property type="entry name" value="RibA-like"/>
    <property type="match status" value="1"/>
</dbReference>
<evidence type="ECO:0000256" key="12">
    <source>
        <dbReference type="HAMAP-Rule" id="MF_00179"/>
    </source>
</evidence>
<comment type="cofactor">
    <cofactor evidence="12">
        <name>Zn(2+)</name>
        <dbReference type="ChEBI" id="CHEBI:29105"/>
    </cofactor>
    <text evidence="12">Binds 1 zinc ion per subunit.</text>
</comment>
<gene>
    <name evidence="12" type="primary">ribA</name>
    <name evidence="15" type="ORF">BON30_05795</name>
</gene>
<dbReference type="EC" id="3.5.4.25" evidence="12"/>
<dbReference type="UniPathway" id="UPA00275">
    <property type="reaction ID" value="UER00400"/>
</dbReference>
<sequence>MQANPNPSQVRTPAGLLSFFSQAHVPTEYGNVQVTVFVDERVAGRGTPSHEHMALVFGDVREGEDVLVRIHSECWTGEALHSLKCDCREQLDAALTTIAKARRGVVLYLRQEGRGIGLGNKIRAYALQNQGLDTFAANRALGFADDPRDFSIAGEMLAYLGVRSVSLLTNNPLKISGLEASGIRVVSRRPMPATTNPHNASYLETKNAQMGHDIRSWLDAQVGGPSHITFTAEQVGERVAELAREIARDFAGKELVAVGVLSGGFMFFGDLLRQLQLAQAELGVAPITLHCGFMGLQSYGDGERSTGVLRTTADLAFPVSGKHVLLIEDIVDTGMTLSYLRENLALRQPLDIKVCALLHRSRHASTQRPLDYVGFSLDTDDFVFGYGMDYKQRFRELPFIATRG</sequence>
<dbReference type="CDD" id="cd00641">
    <property type="entry name" value="GTP_cyclohydro2"/>
    <property type="match status" value="1"/>
</dbReference>
<dbReference type="FunFam" id="3.40.50.10990:FF:000001">
    <property type="entry name" value="Riboflavin biosynthesis protein RibBA"/>
    <property type="match status" value="1"/>
</dbReference>